<dbReference type="Pfam" id="PF13489">
    <property type="entry name" value="Methyltransf_23"/>
    <property type="match status" value="1"/>
</dbReference>
<gene>
    <name evidence="2" type="ORF">ALAG00032_LOCUS14308</name>
</gene>
<feature type="signal peptide" evidence="1">
    <location>
        <begin position="1"/>
        <end position="18"/>
    </location>
</feature>
<evidence type="ECO:0000313" key="2">
    <source>
        <dbReference type="EMBL" id="CAE0373507.1"/>
    </source>
</evidence>
<name>A0A7S3NQX1_9STRA</name>
<evidence type="ECO:0000256" key="1">
    <source>
        <dbReference type="SAM" id="SignalP"/>
    </source>
</evidence>
<feature type="chain" id="PRO_5031563568" description="Methyltransferase type 11 domain-containing protein" evidence="1">
    <location>
        <begin position="19"/>
        <end position="302"/>
    </location>
</feature>
<evidence type="ECO:0008006" key="3">
    <source>
        <dbReference type="Google" id="ProtNLM"/>
    </source>
</evidence>
<protein>
    <recommendedName>
        <fullName evidence="3">Methyltransferase type 11 domain-containing protein</fullName>
    </recommendedName>
</protein>
<reference evidence="2" key="1">
    <citation type="submission" date="2021-01" db="EMBL/GenBank/DDBJ databases">
        <authorList>
            <person name="Corre E."/>
            <person name="Pelletier E."/>
            <person name="Niang G."/>
            <person name="Scheremetjew M."/>
            <person name="Finn R."/>
            <person name="Kale V."/>
            <person name="Holt S."/>
            <person name="Cochrane G."/>
            <person name="Meng A."/>
            <person name="Brown T."/>
            <person name="Cohen L."/>
        </authorList>
    </citation>
    <scope>NUCLEOTIDE SEQUENCE</scope>
    <source>
        <strain evidence="2">CCMP1510</strain>
    </source>
</reference>
<organism evidence="2">
    <name type="scientific">Aureoumbra lagunensis</name>
    <dbReference type="NCBI Taxonomy" id="44058"/>
    <lineage>
        <taxon>Eukaryota</taxon>
        <taxon>Sar</taxon>
        <taxon>Stramenopiles</taxon>
        <taxon>Ochrophyta</taxon>
        <taxon>Pelagophyceae</taxon>
        <taxon>Pelagomonadales</taxon>
        <taxon>Aureoumbra</taxon>
    </lineage>
</organism>
<proteinExistence type="predicted"/>
<accession>A0A7S3NQX1</accession>
<dbReference type="CDD" id="cd02440">
    <property type="entry name" value="AdoMet_MTases"/>
    <property type="match status" value="1"/>
</dbReference>
<dbReference type="SUPFAM" id="SSF53335">
    <property type="entry name" value="S-adenosyl-L-methionine-dependent methyltransferases"/>
    <property type="match status" value="1"/>
</dbReference>
<dbReference type="Gene3D" id="3.40.50.150">
    <property type="entry name" value="Vaccinia Virus protein VP39"/>
    <property type="match status" value="1"/>
</dbReference>
<keyword evidence="1" id="KW-0732">Signal</keyword>
<sequence>MHLVLILLSTLIWLRGESKNSEDSSCNEAGVERVDPGDGSIGYIPYTAGKFVGAPLKYGKHYAFHQNLDQLLHHYVHKYKQWHPKGTFLDVGGRNGEFAALAKGYDYYILDRDPPKAEAEAKFKYYKCDLYDCNLKSCLVEIIWCNNVLEHLLEPHLALRTMAYLLKPGGLLILRTQWLWRYHANPSYGDYFRYSARGLEYLCIQAGLNPVNSGYHQLSKGPKKLTYGSTDLDTPPVPIPLNLLLPTFVVCYKPRLNERIVSFQEVQSLPVQQHPRFYLDFSMPMSERISSTTEEGGISATA</sequence>
<dbReference type="InterPro" id="IPR029063">
    <property type="entry name" value="SAM-dependent_MTases_sf"/>
</dbReference>
<dbReference type="EMBL" id="HBIJ01021995">
    <property type="protein sequence ID" value="CAE0373507.1"/>
    <property type="molecule type" value="Transcribed_RNA"/>
</dbReference>
<dbReference type="AlphaFoldDB" id="A0A7S3NQX1"/>